<dbReference type="InterPro" id="IPR027417">
    <property type="entry name" value="P-loop_NTPase"/>
</dbReference>
<dbReference type="InterPro" id="IPR001650">
    <property type="entry name" value="Helicase_C-like"/>
</dbReference>
<dbReference type="GO" id="GO:0005524">
    <property type="term" value="F:ATP binding"/>
    <property type="evidence" value="ECO:0007669"/>
    <property type="project" value="UniProtKB-KW"/>
</dbReference>
<feature type="domain" description="Helicase ATP-binding" evidence="6">
    <location>
        <begin position="29"/>
        <end position="198"/>
    </location>
</feature>
<dbReference type="GO" id="GO:0016787">
    <property type="term" value="F:hydrolase activity"/>
    <property type="evidence" value="ECO:0007669"/>
    <property type="project" value="UniProtKB-KW"/>
</dbReference>
<dbReference type="CDD" id="cd18787">
    <property type="entry name" value="SF2_C_DEAD"/>
    <property type="match status" value="1"/>
</dbReference>
<dbReference type="GO" id="GO:0005829">
    <property type="term" value="C:cytosol"/>
    <property type="evidence" value="ECO:0007669"/>
    <property type="project" value="TreeGrafter"/>
</dbReference>
<reference evidence="8" key="1">
    <citation type="submission" date="2022-08" db="EMBL/GenBank/DDBJ databases">
        <authorList>
            <person name="Zhang D."/>
        </authorList>
    </citation>
    <scope>NUCLEOTIDE SEQUENCE</scope>
    <source>
        <strain evidence="8">XJ19-11</strain>
    </source>
</reference>
<keyword evidence="4" id="KW-0067">ATP-binding</keyword>
<evidence type="ECO:0000256" key="1">
    <source>
        <dbReference type="ARBA" id="ARBA00022741"/>
    </source>
</evidence>
<dbReference type="Pfam" id="PF00270">
    <property type="entry name" value="DEAD"/>
    <property type="match status" value="1"/>
</dbReference>
<dbReference type="AlphaFoldDB" id="A0A9X2T1H9"/>
<dbReference type="EMBL" id="JANSUY010000003">
    <property type="protein sequence ID" value="MCR9014660.1"/>
    <property type="molecule type" value="Genomic_DNA"/>
</dbReference>
<dbReference type="PROSITE" id="PS51192">
    <property type="entry name" value="HELICASE_ATP_BIND_1"/>
    <property type="match status" value="1"/>
</dbReference>
<sequence length="442" mass="49434">MSENTASSHARYLKNLSIDAFNEMQSDFIESAAKTDNIMLLAPTGSGKTLAYLIPLVDALQEDLKEVQALIIVPSRELAIQIEQVFKGMKTPFKVSTVYGGHAMKVEQNSLSEAPAVVIGTPGRLSDHVQKESFDTKGIKMIILDEFDKSLQMGFHEQLRIIFRGLKTQTQRHLLTSATVLERLPDFLPFSNPTTINYLKDEEDSKLELKLFHTSSKEKVQVLMRLVAGFQNEPCLVFCNHRDAVDRISMLLTGNGFEHGVLHGGMEQIDREKNLIKFRSGVYNLLIATDLASRGLDIPEIMHVVHYQLPPRKDAFTHRNGRTARMHAEGNGYLILANDEVLPDYIDKSVEETTVTEVLAPVQPSSFECLYFSAGKKDKISKGDIVGLLTQKGGLTTSDIGLITLLDFSSYVAVKRSKVEKTLDKIRNEKLKKSKVKIEVAR</sequence>
<dbReference type="SUPFAM" id="SSF52540">
    <property type="entry name" value="P-loop containing nucleoside triphosphate hydrolases"/>
    <property type="match status" value="1"/>
</dbReference>
<dbReference type="PROSITE" id="PS51194">
    <property type="entry name" value="HELICASE_CTER"/>
    <property type="match status" value="1"/>
</dbReference>
<accession>A0A9X2T1H9</accession>
<dbReference type="SMART" id="SM00487">
    <property type="entry name" value="DEXDc"/>
    <property type="match status" value="1"/>
</dbReference>
<keyword evidence="2" id="KW-0378">Hydrolase</keyword>
<dbReference type="Pfam" id="PF00271">
    <property type="entry name" value="Helicase_C"/>
    <property type="match status" value="1"/>
</dbReference>
<gene>
    <name evidence="8" type="ORF">NU887_06395</name>
</gene>
<dbReference type="SMART" id="SM00490">
    <property type="entry name" value="HELICc"/>
    <property type="match status" value="1"/>
</dbReference>
<dbReference type="Proteomes" id="UP001142175">
    <property type="component" value="Unassembled WGS sequence"/>
</dbReference>
<name>A0A9X2T1H9_9BACT</name>
<dbReference type="CDD" id="cd00268">
    <property type="entry name" value="DEADc"/>
    <property type="match status" value="1"/>
</dbReference>
<dbReference type="Pfam" id="PF03880">
    <property type="entry name" value="DbpA"/>
    <property type="match status" value="1"/>
</dbReference>
<proteinExistence type="inferred from homology"/>
<dbReference type="GO" id="GO:0003724">
    <property type="term" value="F:RNA helicase activity"/>
    <property type="evidence" value="ECO:0007669"/>
    <property type="project" value="TreeGrafter"/>
</dbReference>
<evidence type="ECO:0000313" key="9">
    <source>
        <dbReference type="Proteomes" id="UP001142175"/>
    </source>
</evidence>
<dbReference type="InterPro" id="IPR014001">
    <property type="entry name" value="Helicase_ATP-bd"/>
</dbReference>
<organism evidence="8 9">
    <name type="scientific">Aquiflexum gelatinilyticum</name>
    <dbReference type="NCBI Taxonomy" id="2961943"/>
    <lineage>
        <taxon>Bacteria</taxon>
        <taxon>Pseudomonadati</taxon>
        <taxon>Bacteroidota</taxon>
        <taxon>Cytophagia</taxon>
        <taxon>Cytophagales</taxon>
        <taxon>Cyclobacteriaceae</taxon>
        <taxon>Aquiflexum</taxon>
    </lineage>
</organism>
<keyword evidence="9" id="KW-1185">Reference proteome</keyword>
<protein>
    <submittedName>
        <fullName evidence="8">DEAD/DEAH box helicase</fullName>
    </submittedName>
</protein>
<keyword evidence="3 8" id="KW-0347">Helicase</keyword>
<dbReference type="InterPro" id="IPR044742">
    <property type="entry name" value="DEAD/DEAH_RhlB"/>
</dbReference>
<evidence type="ECO:0000256" key="3">
    <source>
        <dbReference type="ARBA" id="ARBA00022806"/>
    </source>
</evidence>
<evidence type="ECO:0000256" key="4">
    <source>
        <dbReference type="ARBA" id="ARBA00022840"/>
    </source>
</evidence>
<dbReference type="InterPro" id="IPR012677">
    <property type="entry name" value="Nucleotide-bd_a/b_plait_sf"/>
</dbReference>
<evidence type="ECO:0000256" key="2">
    <source>
        <dbReference type="ARBA" id="ARBA00022801"/>
    </source>
</evidence>
<dbReference type="Gene3D" id="3.40.50.300">
    <property type="entry name" value="P-loop containing nucleotide triphosphate hydrolases"/>
    <property type="match status" value="2"/>
</dbReference>
<evidence type="ECO:0000313" key="8">
    <source>
        <dbReference type="EMBL" id="MCR9014660.1"/>
    </source>
</evidence>
<dbReference type="PANTHER" id="PTHR47959:SF1">
    <property type="entry name" value="ATP-DEPENDENT RNA HELICASE DBPA"/>
    <property type="match status" value="1"/>
</dbReference>
<feature type="domain" description="Helicase C-terminal" evidence="7">
    <location>
        <begin position="222"/>
        <end position="371"/>
    </location>
</feature>
<dbReference type="InterPro" id="IPR005580">
    <property type="entry name" value="DbpA/CsdA_RNA-bd_dom"/>
</dbReference>
<dbReference type="InterPro" id="IPR050079">
    <property type="entry name" value="DEAD_box_RNA_helicase"/>
</dbReference>
<keyword evidence="1" id="KW-0547">Nucleotide-binding</keyword>
<dbReference type="RefSeq" id="WP_258422542.1">
    <property type="nucleotide sequence ID" value="NZ_JANSUY010000003.1"/>
</dbReference>
<comment type="caution">
    <text evidence="8">The sequence shown here is derived from an EMBL/GenBank/DDBJ whole genome shotgun (WGS) entry which is preliminary data.</text>
</comment>
<comment type="similarity">
    <text evidence="5">Belongs to the DEAD box helicase family.</text>
</comment>
<dbReference type="Gene3D" id="3.30.70.330">
    <property type="match status" value="1"/>
</dbReference>
<dbReference type="InterPro" id="IPR011545">
    <property type="entry name" value="DEAD/DEAH_box_helicase_dom"/>
</dbReference>
<dbReference type="PANTHER" id="PTHR47959">
    <property type="entry name" value="ATP-DEPENDENT RNA HELICASE RHLE-RELATED"/>
    <property type="match status" value="1"/>
</dbReference>
<evidence type="ECO:0000259" key="6">
    <source>
        <dbReference type="PROSITE" id="PS51192"/>
    </source>
</evidence>
<evidence type="ECO:0000256" key="5">
    <source>
        <dbReference type="ARBA" id="ARBA00038437"/>
    </source>
</evidence>
<dbReference type="GO" id="GO:0003676">
    <property type="term" value="F:nucleic acid binding"/>
    <property type="evidence" value="ECO:0007669"/>
    <property type="project" value="InterPro"/>
</dbReference>
<evidence type="ECO:0000259" key="7">
    <source>
        <dbReference type="PROSITE" id="PS51194"/>
    </source>
</evidence>